<reference evidence="2" key="1">
    <citation type="submission" date="2021-05" db="EMBL/GenBank/DDBJ databases">
        <title>Encephalitozoon hellem ATCC 50604 Complete Genome.</title>
        <authorList>
            <person name="Mascarenhas dos Santos A.C."/>
            <person name="Julian A.T."/>
            <person name="Pombert J.-F."/>
        </authorList>
    </citation>
    <scope>NUCLEOTIDE SEQUENCE</scope>
    <source>
        <strain evidence="2">ATCC 50604</strain>
    </source>
</reference>
<dbReference type="GO" id="GO:0005737">
    <property type="term" value="C:cytoplasm"/>
    <property type="evidence" value="ECO:0007669"/>
    <property type="project" value="TreeGrafter"/>
</dbReference>
<dbReference type="Pfam" id="PF03690">
    <property type="entry name" value="MYG1_exonuc"/>
    <property type="match status" value="1"/>
</dbReference>
<organism evidence="2 3">
    <name type="scientific">Encephalitozoon hellem</name>
    <name type="common">Microsporidian parasite</name>
    <dbReference type="NCBI Taxonomy" id="27973"/>
    <lineage>
        <taxon>Eukaryota</taxon>
        <taxon>Fungi</taxon>
        <taxon>Fungi incertae sedis</taxon>
        <taxon>Microsporidia</taxon>
        <taxon>Unikaryonidae</taxon>
        <taxon>Encephalitozoon</taxon>
    </lineage>
</organism>
<name>A0A9Q9CBJ6_ENCHE</name>
<proteinExistence type="inferred from homology"/>
<evidence type="ECO:0000256" key="1">
    <source>
        <dbReference type="ARBA" id="ARBA00010105"/>
    </source>
</evidence>
<dbReference type="GO" id="GO:0005634">
    <property type="term" value="C:nucleus"/>
    <property type="evidence" value="ECO:0007669"/>
    <property type="project" value="TreeGrafter"/>
</dbReference>
<dbReference type="InterPro" id="IPR003226">
    <property type="entry name" value="MYG1_exonuclease"/>
</dbReference>
<dbReference type="PANTHER" id="PTHR11215:SF1">
    <property type="entry name" value="MYG1 EXONUCLEASE"/>
    <property type="match status" value="1"/>
</dbReference>
<keyword evidence="2" id="KW-0540">Nuclease</keyword>
<evidence type="ECO:0000313" key="3">
    <source>
        <dbReference type="Proteomes" id="UP001059546"/>
    </source>
</evidence>
<dbReference type="EMBL" id="CP075149">
    <property type="protein sequence ID" value="UTX42828.1"/>
    <property type="molecule type" value="Genomic_DNA"/>
</dbReference>
<comment type="similarity">
    <text evidence="1">Belongs to the MYG1 family.</text>
</comment>
<dbReference type="Proteomes" id="UP001059546">
    <property type="component" value="Chromosome III"/>
</dbReference>
<evidence type="ECO:0000313" key="2">
    <source>
        <dbReference type="EMBL" id="UTX42828.1"/>
    </source>
</evidence>
<keyword evidence="2" id="KW-0269">Exonuclease</keyword>
<dbReference type="GO" id="GO:0004527">
    <property type="term" value="F:exonuclease activity"/>
    <property type="evidence" value="ECO:0007669"/>
    <property type="project" value="UniProtKB-KW"/>
</dbReference>
<dbReference type="PANTHER" id="PTHR11215">
    <property type="entry name" value="METAL DEPENDENT HYDROLASE - RELATED"/>
    <property type="match status" value="1"/>
</dbReference>
<sequence>MKLVTHSERFHYDEILATCILLRIYPDAEVVRTRDDALIEQGDIVYDVGKVFDPKIGRFDHHQRTFSETFSPKYDVKLSSSGLIFKYFHKKFLSLYGIEDSCEIYGIVVDKIYSEFFLYADAIDNGQDIHGSIRPRTVPDLVGLFNVDVPDEELESKGFRKALEIVSMDLDNYMKRAKMWIDNYEYVERKVRETNGPILMLDKHYSTDLVLEVESRNDKDFKFMVFPHRNAYRIIAIPKCKGSFETKNPLKEEWRGLVNEELVKVSGIEGCIFVHSSGFLGINKTLENALKMCEESLFNRSG</sequence>
<dbReference type="AlphaFoldDB" id="A0A9Q9CBJ6"/>
<gene>
    <name evidence="2" type="ORF">GPU96_03g05520</name>
</gene>
<keyword evidence="2" id="KW-0378">Hydrolase</keyword>
<accession>A0A9Q9CBJ6</accession>
<protein>
    <submittedName>
        <fullName evidence="2">Single-stranded DNA specific exonuclease</fullName>
    </submittedName>
</protein>